<gene>
    <name evidence="2" type="ORF">CR155_03650</name>
</gene>
<comment type="caution">
    <text evidence="2">The sequence shown here is derived from an EMBL/GenBank/DDBJ whole genome shotgun (WGS) entry which is preliminary data.</text>
</comment>
<protein>
    <submittedName>
        <fullName evidence="2">Asp-tRNA(Asn)/Glu-tRNA(Gln) amidotransferase GatCAB subunit A</fullName>
    </submittedName>
</protein>
<dbReference type="OrthoDB" id="112488at2"/>
<dbReference type="PROSITE" id="PS00571">
    <property type="entry name" value="AMIDASES"/>
    <property type="match status" value="1"/>
</dbReference>
<dbReference type="GO" id="GO:0016740">
    <property type="term" value="F:transferase activity"/>
    <property type="evidence" value="ECO:0007669"/>
    <property type="project" value="UniProtKB-KW"/>
</dbReference>
<feature type="domain" description="Amidase" evidence="1">
    <location>
        <begin position="25"/>
        <end position="442"/>
    </location>
</feature>
<reference evidence="2 3" key="1">
    <citation type="submission" date="2017-10" db="EMBL/GenBank/DDBJ databases">
        <title>Two draft genome sequences of Pusillimonas sp. strains isolated from a nitrate- and radionuclide-contaminated groundwater in Russia.</title>
        <authorList>
            <person name="Grouzdev D.S."/>
            <person name="Tourova T.P."/>
            <person name="Goeva M.A."/>
            <person name="Babich T.L."/>
            <person name="Sokolova D.S."/>
            <person name="Abdullin R."/>
            <person name="Poltaraus A.B."/>
            <person name="Toshchakov S.V."/>
            <person name="Nazina T.N."/>
        </authorList>
    </citation>
    <scope>NUCLEOTIDE SEQUENCE [LARGE SCALE GENOMIC DNA]</scope>
    <source>
        <strain evidence="2 3">JR1/69-2-13</strain>
    </source>
</reference>
<dbReference type="Gene3D" id="3.90.1300.10">
    <property type="entry name" value="Amidase signature (AS) domain"/>
    <property type="match status" value="1"/>
</dbReference>
<evidence type="ECO:0000313" key="2">
    <source>
        <dbReference type="EMBL" id="PLC55309.1"/>
    </source>
</evidence>
<dbReference type="PANTHER" id="PTHR11895">
    <property type="entry name" value="TRANSAMIDASE"/>
    <property type="match status" value="1"/>
</dbReference>
<organism evidence="2 3">
    <name type="scientific">Pollutimonas nitritireducens</name>
    <dbReference type="NCBI Taxonomy" id="2045209"/>
    <lineage>
        <taxon>Bacteria</taxon>
        <taxon>Pseudomonadati</taxon>
        <taxon>Pseudomonadota</taxon>
        <taxon>Betaproteobacteria</taxon>
        <taxon>Burkholderiales</taxon>
        <taxon>Alcaligenaceae</taxon>
        <taxon>Pollutimonas</taxon>
    </lineage>
</organism>
<dbReference type="InterPro" id="IPR000120">
    <property type="entry name" value="Amidase"/>
</dbReference>
<dbReference type="Proteomes" id="UP000234328">
    <property type="component" value="Unassembled WGS sequence"/>
</dbReference>
<dbReference type="Pfam" id="PF01425">
    <property type="entry name" value="Amidase"/>
    <property type="match status" value="1"/>
</dbReference>
<sequence>MTELHDLTIAQASSAIAKREISPVDLTRALIERITDYDGGIHSFITLTPGLALQQAKNAEREIFRGNRRSALCGIPFALKDVYDTASIRTTGHSKVFQNRVPNEDSECARRLLAAGGILMGKLATHEMAHGGPSFDLPWPPARNPWSTSCFTGGSSSGSGAAIAARFIPAACGTDTGGSIRGPASLCGISGFMPTAGVISRLGVIPNSFTFDRCGPMARTVEDCALLMQALASRCATTNSPPGSDPDTDYTTALLPHLKGKRIGVVRAYWEEETQQSPEVIVAIEEALSTLKGLGAEVEDASWLPLRDALDVKIGIGQPEIFSVHAEALRRDPSQFGADFQQRVLPACLFTARDLLNARLAHQQMKLVALEAFERYDALVTISQGRAPLLAAHKPIDYWRRLNTYAPANVSGGPALVVCAGFSDGLPVGMQIIGKPHGDLDVLRIGYAFQQATHWHLRSPLLSQPENSPGVAFFNGAEGQPREPDSALSILCEQAALRAGLPVNEKLIETLSRAAPFVFAMSRRLATRKSL</sequence>
<evidence type="ECO:0000313" key="3">
    <source>
        <dbReference type="Proteomes" id="UP000234328"/>
    </source>
</evidence>
<keyword evidence="3" id="KW-1185">Reference proteome</keyword>
<dbReference type="AlphaFoldDB" id="A0A2N4UJX0"/>
<evidence type="ECO:0000259" key="1">
    <source>
        <dbReference type="Pfam" id="PF01425"/>
    </source>
</evidence>
<name>A0A2N4UJX0_9BURK</name>
<keyword evidence="2" id="KW-0808">Transferase</keyword>
<dbReference type="InterPro" id="IPR023631">
    <property type="entry name" value="Amidase_dom"/>
</dbReference>
<accession>A0A2N4UJX0</accession>
<dbReference type="RefSeq" id="WP_102068633.1">
    <property type="nucleotide sequence ID" value="NZ_PDNV01000002.1"/>
</dbReference>
<dbReference type="PANTHER" id="PTHR11895:SF176">
    <property type="entry name" value="AMIDASE AMID-RELATED"/>
    <property type="match status" value="1"/>
</dbReference>
<proteinExistence type="predicted"/>
<dbReference type="InterPro" id="IPR020556">
    <property type="entry name" value="Amidase_CS"/>
</dbReference>
<dbReference type="EMBL" id="PDNV01000002">
    <property type="protein sequence ID" value="PLC55309.1"/>
    <property type="molecule type" value="Genomic_DNA"/>
</dbReference>
<dbReference type="InterPro" id="IPR036928">
    <property type="entry name" value="AS_sf"/>
</dbReference>
<dbReference type="SUPFAM" id="SSF75304">
    <property type="entry name" value="Amidase signature (AS) enzymes"/>
    <property type="match status" value="1"/>
</dbReference>